<keyword evidence="1" id="KW-0732">Signal</keyword>
<dbReference type="PANTHER" id="PTHR19143:SF458">
    <property type="entry name" value="FIBRINOGEN C-TERMINAL DOMAIN-CONTAINING PROTEIN-RELATED"/>
    <property type="match status" value="1"/>
</dbReference>
<proteinExistence type="predicted"/>
<evidence type="ECO:0000256" key="1">
    <source>
        <dbReference type="SAM" id="SignalP"/>
    </source>
</evidence>
<dbReference type="PANTHER" id="PTHR19143">
    <property type="entry name" value="FIBRINOGEN/TENASCIN/ANGIOPOEITIN"/>
    <property type="match status" value="1"/>
</dbReference>
<feature type="chain" id="PRO_5026669699" evidence="1">
    <location>
        <begin position="25"/>
        <end position="309"/>
    </location>
</feature>
<dbReference type="PROSITE" id="PS51406">
    <property type="entry name" value="FIBRINOGEN_C_2"/>
    <property type="match status" value="1"/>
</dbReference>
<dbReference type="SUPFAM" id="SSF56496">
    <property type="entry name" value="Fibrinogen C-terminal domain-like"/>
    <property type="match status" value="1"/>
</dbReference>
<dbReference type="InterPro" id="IPR050373">
    <property type="entry name" value="Fibrinogen_C-term_domain"/>
</dbReference>
<dbReference type="InterPro" id="IPR002181">
    <property type="entry name" value="Fibrinogen_a/b/g_C_dom"/>
</dbReference>
<protein>
    <submittedName>
        <fullName evidence="3">ANGPT2</fullName>
    </submittedName>
</protein>
<reference evidence="3 4" key="1">
    <citation type="submission" date="2020-06" db="EMBL/GenBank/DDBJ databases">
        <authorList>
            <person name="Li R."/>
            <person name="Bekaert M."/>
        </authorList>
    </citation>
    <scope>NUCLEOTIDE SEQUENCE [LARGE SCALE GENOMIC DNA]</scope>
    <source>
        <strain evidence="4">wild</strain>
    </source>
</reference>
<sequence>MNAFRKLISFIFQIYLLTSFRVDGKPCSNSSSECQQVRMPLVSNKLNAPLVAELDITSMNKQLKTYIRDDIESTFSKNIHRMVKNKQDDLKVSMLQDYSSKLNTTKTEYDKKISNIVQNLKIKQEELQLEIYDVNKNLSESESIFNSEIIDLLSWFQQRQETLKLAMLSDYLSNLQQSQDDNKQTINDLASDLNSQFDNLSQKFKEELTKSTTYLQTQGNTFEDWKTNLMDTLHDCSDMNDTVHKSGVYTIFPDHKNGIRAYCDMSSCGGGWTVIQRRIDGTTSFDRNWVEYREGFGDPQKEYWLGNKF</sequence>
<dbReference type="AlphaFoldDB" id="A0A6J8C4G0"/>
<gene>
    <name evidence="3" type="ORF">MCOR_25128</name>
</gene>
<evidence type="ECO:0000259" key="2">
    <source>
        <dbReference type="PROSITE" id="PS51406"/>
    </source>
</evidence>
<feature type="domain" description="Fibrinogen C-terminal" evidence="2">
    <location>
        <begin position="227"/>
        <end position="309"/>
    </location>
</feature>
<keyword evidence="4" id="KW-1185">Reference proteome</keyword>
<dbReference type="Pfam" id="PF00147">
    <property type="entry name" value="Fibrinogen_C"/>
    <property type="match status" value="1"/>
</dbReference>
<dbReference type="InterPro" id="IPR014716">
    <property type="entry name" value="Fibrinogen_a/b/g_C_1"/>
</dbReference>
<evidence type="ECO:0000313" key="3">
    <source>
        <dbReference type="EMBL" id="CAC5390000.1"/>
    </source>
</evidence>
<dbReference type="EMBL" id="CACVKT020004431">
    <property type="protein sequence ID" value="CAC5390000.1"/>
    <property type="molecule type" value="Genomic_DNA"/>
</dbReference>
<dbReference type="Proteomes" id="UP000507470">
    <property type="component" value="Unassembled WGS sequence"/>
</dbReference>
<name>A0A6J8C4G0_MYTCO</name>
<evidence type="ECO:0000313" key="4">
    <source>
        <dbReference type="Proteomes" id="UP000507470"/>
    </source>
</evidence>
<feature type="signal peptide" evidence="1">
    <location>
        <begin position="1"/>
        <end position="24"/>
    </location>
</feature>
<accession>A0A6J8C4G0</accession>
<dbReference type="Gene3D" id="3.90.215.10">
    <property type="entry name" value="Gamma Fibrinogen, chain A, domain 1"/>
    <property type="match status" value="1"/>
</dbReference>
<dbReference type="InterPro" id="IPR036056">
    <property type="entry name" value="Fibrinogen-like_C"/>
</dbReference>
<dbReference type="NCBIfam" id="NF040941">
    <property type="entry name" value="GGGWT_bact"/>
    <property type="match status" value="1"/>
</dbReference>
<dbReference type="SMART" id="SM00186">
    <property type="entry name" value="FBG"/>
    <property type="match status" value="1"/>
</dbReference>
<dbReference type="OrthoDB" id="10392752at2759"/>
<organism evidence="3 4">
    <name type="scientific">Mytilus coruscus</name>
    <name type="common">Sea mussel</name>
    <dbReference type="NCBI Taxonomy" id="42192"/>
    <lineage>
        <taxon>Eukaryota</taxon>
        <taxon>Metazoa</taxon>
        <taxon>Spiralia</taxon>
        <taxon>Lophotrochozoa</taxon>
        <taxon>Mollusca</taxon>
        <taxon>Bivalvia</taxon>
        <taxon>Autobranchia</taxon>
        <taxon>Pteriomorphia</taxon>
        <taxon>Mytilida</taxon>
        <taxon>Mytiloidea</taxon>
        <taxon>Mytilidae</taxon>
        <taxon>Mytilinae</taxon>
        <taxon>Mytilus</taxon>
    </lineage>
</organism>
<dbReference type="GO" id="GO:0005615">
    <property type="term" value="C:extracellular space"/>
    <property type="evidence" value="ECO:0007669"/>
    <property type="project" value="TreeGrafter"/>
</dbReference>